<gene>
    <name evidence="3" type="ORF">F8O01_08825</name>
</gene>
<keyword evidence="2" id="KW-1133">Transmembrane helix</keyword>
<protein>
    <submittedName>
        <fullName evidence="3">DUF2993 domain-containing protein</fullName>
    </submittedName>
</protein>
<dbReference type="RefSeq" id="WP_158040496.1">
    <property type="nucleotide sequence ID" value="NZ_JACCFV010000001.1"/>
</dbReference>
<dbReference type="Proteomes" id="UP000467240">
    <property type="component" value="Unassembled WGS sequence"/>
</dbReference>
<sequence length="282" mass="29097">MTARAPGTGEIVAAPNPAPDGAGDEKVTARDGANDPRPPRRRWHPLVKLGVVLACIIAGLVLVDVGARLFVQWRISQSVEESMPEGTSGEVQTSVGGFSALWQLANRHFDHVQLHAPQLAVAGITIDATVDAYGVSVADGVGVEQLTGSVTLSQDSLNALVPVPGATGGIVLGDGDISYATAVDFLGTSYTIDVAAQVHVEGDRLIVQATKLQLVGGPVNFDATSILPNASTVTVPICSASYLPPGIHLSGVEIAPGTLTVRVTATTIALDEQTLSQRGTCR</sequence>
<evidence type="ECO:0000256" key="2">
    <source>
        <dbReference type="SAM" id="Phobius"/>
    </source>
</evidence>
<dbReference type="AlphaFoldDB" id="A0A7J5BTV6"/>
<dbReference type="EMBL" id="WBJZ01000009">
    <property type="protein sequence ID" value="KAB1657331.1"/>
    <property type="molecule type" value="Genomic_DNA"/>
</dbReference>
<accession>A0A7J5BTV6</accession>
<proteinExistence type="predicted"/>
<feature type="region of interest" description="Disordered" evidence="1">
    <location>
        <begin position="1"/>
        <end position="41"/>
    </location>
</feature>
<comment type="caution">
    <text evidence="3">The sequence shown here is derived from an EMBL/GenBank/DDBJ whole genome shotgun (WGS) entry which is preliminary data.</text>
</comment>
<evidence type="ECO:0000313" key="4">
    <source>
        <dbReference type="Proteomes" id="UP000467240"/>
    </source>
</evidence>
<keyword evidence="2" id="KW-0472">Membrane</keyword>
<evidence type="ECO:0000256" key="1">
    <source>
        <dbReference type="SAM" id="MobiDB-lite"/>
    </source>
</evidence>
<dbReference type="InterPro" id="IPR021373">
    <property type="entry name" value="DUF2993"/>
</dbReference>
<dbReference type="OrthoDB" id="5116168at2"/>
<keyword evidence="2" id="KW-0812">Transmembrane</keyword>
<dbReference type="Pfam" id="PF11209">
    <property type="entry name" value="LmeA"/>
    <property type="match status" value="1"/>
</dbReference>
<name>A0A7J5BTV6_9MICO</name>
<organism evidence="3 4">
    <name type="scientific">Pseudoclavibacter chungangensis</name>
    <dbReference type="NCBI Taxonomy" id="587635"/>
    <lineage>
        <taxon>Bacteria</taxon>
        <taxon>Bacillati</taxon>
        <taxon>Actinomycetota</taxon>
        <taxon>Actinomycetes</taxon>
        <taxon>Micrococcales</taxon>
        <taxon>Microbacteriaceae</taxon>
        <taxon>Pseudoclavibacter</taxon>
    </lineage>
</organism>
<evidence type="ECO:0000313" key="3">
    <source>
        <dbReference type="EMBL" id="KAB1657331.1"/>
    </source>
</evidence>
<feature type="transmembrane region" description="Helical" evidence="2">
    <location>
        <begin position="46"/>
        <end position="71"/>
    </location>
</feature>
<reference evidence="3 4" key="1">
    <citation type="submission" date="2019-09" db="EMBL/GenBank/DDBJ databases">
        <title>Phylogeny of genus Pseudoclavibacter and closely related genus.</title>
        <authorList>
            <person name="Li Y."/>
        </authorList>
    </citation>
    <scope>NUCLEOTIDE SEQUENCE [LARGE SCALE GENOMIC DNA]</scope>
    <source>
        <strain evidence="3 4">DSM 23821</strain>
    </source>
</reference>
<keyword evidence="4" id="KW-1185">Reference proteome</keyword>
<feature type="compositionally biased region" description="Basic and acidic residues" evidence="1">
    <location>
        <begin position="23"/>
        <end position="38"/>
    </location>
</feature>